<protein>
    <submittedName>
        <fullName evidence="1">DUF4402 domain-containing protein</fullName>
    </submittedName>
</protein>
<dbReference type="InterPro" id="IPR025514">
    <property type="entry name" value="DUF4402"/>
</dbReference>
<dbReference type="OrthoDB" id="7576381at2"/>
<dbReference type="RefSeq" id="WP_160674741.1">
    <property type="nucleotide sequence ID" value="NZ_WTYN01000001.1"/>
</dbReference>
<dbReference type="Pfam" id="PF14352">
    <property type="entry name" value="DUF4402"/>
    <property type="match status" value="1"/>
</dbReference>
<accession>A0A844YGP5</accession>
<evidence type="ECO:0000313" key="1">
    <source>
        <dbReference type="EMBL" id="MXO63311.1"/>
    </source>
</evidence>
<dbReference type="AlphaFoldDB" id="A0A844YGP5"/>
<keyword evidence="2" id="KW-1185">Reference proteome</keyword>
<proteinExistence type="predicted"/>
<reference evidence="1 2" key="1">
    <citation type="submission" date="2019-12" db="EMBL/GenBank/DDBJ databases">
        <title>Genomic-based taxomic classification of the family Erythrobacteraceae.</title>
        <authorList>
            <person name="Xu L."/>
        </authorList>
    </citation>
    <scope>NUCLEOTIDE SEQUENCE [LARGE SCALE GENOMIC DNA]</scope>
    <source>
        <strain evidence="1 2">MCCC 1A09965</strain>
    </source>
</reference>
<sequence length="170" mass="17814">MVFSFAWANPAQAQAQRSVDVRLAIFGELTITKVNDLDFGNIVAPVTGTVLMTATASPTCTASAGLVQSGVCQPAEFGGRGETGRIVRIKKPPSNKITLTGPGANMTITSLVLNGSPDLTLVQATSGYSRFRINSPTGIFEFRIGGTLNVGANQAPGVYTGTFQVDIQYN</sequence>
<dbReference type="EMBL" id="WTYN01000001">
    <property type="protein sequence ID" value="MXO63311.1"/>
    <property type="molecule type" value="Genomic_DNA"/>
</dbReference>
<comment type="caution">
    <text evidence="1">The sequence shown here is derived from an EMBL/GenBank/DDBJ whole genome shotgun (WGS) entry which is preliminary data.</text>
</comment>
<evidence type="ECO:0000313" key="2">
    <source>
        <dbReference type="Proteomes" id="UP000445582"/>
    </source>
</evidence>
<name>A0A844YGP5_9SPHN</name>
<organism evidence="1 2">
    <name type="scientific">Qipengyuania oceanensis</name>
    <dbReference type="NCBI Taxonomy" id="1463597"/>
    <lineage>
        <taxon>Bacteria</taxon>
        <taxon>Pseudomonadati</taxon>
        <taxon>Pseudomonadota</taxon>
        <taxon>Alphaproteobacteria</taxon>
        <taxon>Sphingomonadales</taxon>
        <taxon>Erythrobacteraceae</taxon>
        <taxon>Qipengyuania</taxon>
    </lineage>
</organism>
<dbReference type="Proteomes" id="UP000445582">
    <property type="component" value="Unassembled WGS sequence"/>
</dbReference>
<gene>
    <name evidence="1" type="ORF">GRI48_09830</name>
</gene>